<dbReference type="InterPro" id="IPR006139">
    <property type="entry name" value="D-isomer_2_OHA_DH_cat_dom"/>
</dbReference>
<evidence type="ECO:0000313" key="6">
    <source>
        <dbReference type="EMBL" id="LAC26856.1"/>
    </source>
</evidence>
<evidence type="ECO:0000256" key="2">
    <source>
        <dbReference type="ARBA" id="ARBA00073306"/>
    </source>
</evidence>
<dbReference type="InterPro" id="IPR006140">
    <property type="entry name" value="D-isomer_DH_NAD-bd"/>
</dbReference>
<proteinExistence type="evidence at transcript level"/>
<dbReference type="FunFam" id="3.40.50.720:FF:000026">
    <property type="entry name" value="Glyoxylate/hydroxypyruvate reductase B"/>
    <property type="match status" value="1"/>
</dbReference>
<dbReference type="AlphaFoldDB" id="A0A6A7G7I2"/>
<evidence type="ECO:0000259" key="5">
    <source>
        <dbReference type="Pfam" id="PF02826"/>
    </source>
</evidence>
<evidence type="ECO:0000256" key="1">
    <source>
        <dbReference type="ARBA" id="ARBA00023002"/>
    </source>
</evidence>
<keyword evidence="6" id="KW-0670">Pyruvate</keyword>
<dbReference type="Pfam" id="PF02826">
    <property type="entry name" value="2-Hacid_dh_C"/>
    <property type="match status" value="1"/>
</dbReference>
<sequence>MSFRVLVTVPLPTKARSLLERSGAEIVYPSRFHALGDENSAAFVLEAGLKTEEALAILKREKPVDAIFTTLICKINKEILDTAGPQLKVVSTVSVGYDHISLDECWTRGILVGHTPGVLSDSTADMAITLCLAAGRRIPEARQAVLDGSWGDWRPLWMCGMDLHHATVGIVGLGRIGQIVAKRLKAFDCNLIYSDVIRNEAAEKEFGLHYVDFDDLLQRADFVLPHIPLLPETRKLFNLKTFKKMKKSAIFVNTSRGPVCDMDDLYTALKTGEIAAAGLDVTDPEPLPPSHPLLTLPNCLIVPHVASASIRTRLDMFDLAVRNTIAAINGKPLPSEVKPPSAKSKL</sequence>
<dbReference type="EMBL" id="IACT01007743">
    <property type="protein sequence ID" value="LAC26856.1"/>
    <property type="molecule type" value="mRNA"/>
</dbReference>
<dbReference type="GO" id="GO:0005829">
    <property type="term" value="C:cytosol"/>
    <property type="evidence" value="ECO:0007669"/>
    <property type="project" value="TreeGrafter"/>
</dbReference>
<dbReference type="InterPro" id="IPR029753">
    <property type="entry name" value="D-isomer_DH_CS"/>
</dbReference>
<reference evidence="6" key="1">
    <citation type="submission" date="2017-11" db="EMBL/GenBank/DDBJ databases">
        <title>The sensing device of the deep-sea amphipod.</title>
        <authorList>
            <person name="Kobayashi H."/>
            <person name="Nagahama T."/>
            <person name="Arai W."/>
            <person name="Sasagawa Y."/>
            <person name="Umeda M."/>
            <person name="Hayashi T."/>
            <person name="Nikaido I."/>
            <person name="Watanabe H."/>
            <person name="Oguri K."/>
            <person name="Kitazato H."/>
            <person name="Fujioka K."/>
            <person name="Kido Y."/>
            <person name="Takami H."/>
        </authorList>
    </citation>
    <scope>NUCLEOTIDE SEQUENCE</scope>
    <source>
        <tissue evidence="6">Whole body</tissue>
    </source>
</reference>
<evidence type="ECO:0000259" key="4">
    <source>
        <dbReference type="Pfam" id="PF00389"/>
    </source>
</evidence>
<dbReference type="InterPro" id="IPR036291">
    <property type="entry name" value="NAD(P)-bd_dom_sf"/>
</dbReference>
<comment type="similarity">
    <text evidence="3">Belongs to the D-isomer specific 2-hydroxyacid dehydrogenase family.</text>
</comment>
<dbReference type="GO" id="GO:0030267">
    <property type="term" value="F:glyoxylate reductase (NADPH) activity"/>
    <property type="evidence" value="ECO:0007669"/>
    <property type="project" value="TreeGrafter"/>
</dbReference>
<feature type="domain" description="D-isomer specific 2-hydroxyacid dehydrogenase NAD-binding" evidence="5">
    <location>
        <begin position="129"/>
        <end position="306"/>
    </location>
</feature>
<dbReference type="PANTHER" id="PTHR10996">
    <property type="entry name" value="2-HYDROXYACID DEHYDROGENASE-RELATED"/>
    <property type="match status" value="1"/>
</dbReference>
<dbReference type="InterPro" id="IPR050223">
    <property type="entry name" value="D-isomer_2-hydroxyacid_DH"/>
</dbReference>
<protein>
    <recommendedName>
        <fullName evidence="2">Glyoxylate reductase/hydroxypyruvate reductase</fullName>
    </recommendedName>
</protein>
<feature type="domain" description="D-isomer specific 2-hydroxyacid dehydrogenase catalytic" evidence="4">
    <location>
        <begin position="44"/>
        <end position="338"/>
    </location>
</feature>
<dbReference type="CDD" id="cd05301">
    <property type="entry name" value="GDH"/>
    <property type="match status" value="1"/>
</dbReference>
<dbReference type="SUPFAM" id="SSF51735">
    <property type="entry name" value="NAD(P)-binding Rossmann-fold domains"/>
    <property type="match status" value="1"/>
</dbReference>
<dbReference type="Gene3D" id="3.40.50.720">
    <property type="entry name" value="NAD(P)-binding Rossmann-like Domain"/>
    <property type="match status" value="2"/>
</dbReference>
<dbReference type="GO" id="GO:0008465">
    <property type="term" value="F:hydroxypyruvate reductase (NADH) activity"/>
    <property type="evidence" value="ECO:0007669"/>
    <property type="project" value="TreeGrafter"/>
</dbReference>
<name>A0A6A7G7I2_9CRUS</name>
<evidence type="ECO:0000256" key="3">
    <source>
        <dbReference type="RuleBase" id="RU003719"/>
    </source>
</evidence>
<keyword evidence="1 3" id="KW-0560">Oxidoreductase</keyword>
<dbReference type="Pfam" id="PF00389">
    <property type="entry name" value="2-Hacid_dh"/>
    <property type="match status" value="1"/>
</dbReference>
<dbReference type="PANTHER" id="PTHR10996:SF277">
    <property type="entry name" value="GLYOXYLATE REDUCTASE_HYDROXYPYRUVATE REDUCTASE"/>
    <property type="match status" value="1"/>
</dbReference>
<accession>A0A6A7G7I2</accession>
<dbReference type="PROSITE" id="PS00671">
    <property type="entry name" value="D_2_HYDROXYACID_DH_3"/>
    <property type="match status" value="1"/>
</dbReference>
<organism evidence="6">
    <name type="scientific">Hirondellea gigas</name>
    <dbReference type="NCBI Taxonomy" id="1518452"/>
    <lineage>
        <taxon>Eukaryota</taxon>
        <taxon>Metazoa</taxon>
        <taxon>Ecdysozoa</taxon>
        <taxon>Arthropoda</taxon>
        <taxon>Crustacea</taxon>
        <taxon>Multicrustacea</taxon>
        <taxon>Malacostraca</taxon>
        <taxon>Eumalacostraca</taxon>
        <taxon>Peracarida</taxon>
        <taxon>Amphipoda</taxon>
        <taxon>Amphilochidea</taxon>
        <taxon>Lysianassida</taxon>
        <taxon>Lysianassidira</taxon>
        <taxon>Lysianassoidea</taxon>
        <taxon>Lysianassidae</taxon>
        <taxon>Hirondellea</taxon>
    </lineage>
</organism>
<dbReference type="SUPFAM" id="SSF52283">
    <property type="entry name" value="Formate/glycerate dehydrogenase catalytic domain-like"/>
    <property type="match status" value="1"/>
</dbReference>
<dbReference type="GO" id="GO:0051287">
    <property type="term" value="F:NAD binding"/>
    <property type="evidence" value="ECO:0007669"/>
    <property type="project" value="InterPro"/>
</dbReference>